<dbReference type="PANTHER" id="PTHR27006:SF606">
    <property type="entry name" value="INTERLEUKIN-1 RECEPTOR-ASSOCIATED KINASE 4"/>
    <property type="match status" value="1"/>
</dbReference>
<dbReference type="InterPro" id="IPR000719">
    <property type="entry name" value="Prot_kinase_dom"/>
</dbReference>
<name>A0AAV8HI02_9POAL</name>
<dbReference type="InterPro" id="IPR011009">
    <property type="entry name" value="Kinase-like_dom_sf"/>
</dbReference>
<keyword evidence="2" id="KW-0675">Receptor</keyword>
<keyword evidence="3" id="KW-1185">Reference proteome</keyword>
<dbReference type="PANTHER" id="PTHR27006">
    <property type="entry name" value="PROMASTIGOTE SURFACE ANTIGEN PROTEIN PSA"/>
    <property type="match status" value="1"/>
</dbReference>
<dbReference type="PROSITE" id="PS50011">
    <property type="entry name" value="PROTEIN_KINASE_DOM"/>
    <property type="match status" value="1"/>
</dbReference>
<evidence type="ECO:0000313" key="2">
    <source>
        <dbReference type="EMBL" id="KAJ4817094.1"/>
    </source>
</evidence>
<gene>
    <name evidence="2" type="ORF">LUZ62_029660</name>
</gene>
<dbReference type="GO" id="GO:0005524">
    <property type="term" value="F:ATP binding"/>
    <property type="evidence" value="ECO:0007669"/>
    <property type="project" value="InterPro"/>
</dbReference>
<sequence>MAPKYALHGNFSAKSDVYSFGVLLLEIVTGQKNSSFAGSGRPLNLITNAWKHWKNNTVDAFKDPMLDDVYLEEIIKCVNIALLCVQEDPTMRPDMVLVNRMLTGGAIPNVPNTWRDYSTSED</sequence>
<feature type="domain" description="Protein kinase" evidence="1">
    <location>
        <begin position="1"/>
        <end position="102"/>
    </location>
</feature>
<proteinExistence type="predicted"/>
<dbReference type="SUPFAM" id="SSF56112">
    <property type="entry name" value="Protein kinase-like (PK-like)"/>
    <property type="match status" value="1"/>
</dbReference>
<dbReference type="Pfam" id="PF07714">
    <property type="entry name" value="PK_Tyr_Ser-Thr"/>
    <property type="match status" value="1"/>
</dbReference>
<evidence type="ECO:0000313" key="3">
    <source>
        <dbReference type="Proteomes" id="UP001140206"/>
    </source>
</evidence>
<dbReference type="Gene3D" id="1.10.510.10">
    <property type="entry name" value="Transferase(Phosphotransferase) domain 1"/>
    <property type="match status" value="1"/>
</dbReference>
<dbReference type="Proteomes" id="UP001140206">
    <property type="component" value="Chromosome 1"/>
</dbReference>
<comment type="caution">
    <text evidence="2">The sequence shown here is derived from an EMBL/GenBank/DDBJ whole genome shotgun (WGS) entry which is preliminary data.</text>
</comment>
<dbReference type="EMBL" id="JAMFTS010000001">
    <property type="protein sequence ID" value="KAJ4817094.1"/>
    <property type="molecule type" value="Genomic_DNA"/>
</dbReference>
<accession>A0AAV8HI02</accession>
<keyword evidence="2" id="KW-0418">Kinase</keyword>
<dbReference type="InterPro" id="IPR001245">
    <property type="entry name" value="Ser-Thr/Tyr_kinase_cat_dom"/>
</dbReference>
<evidence type="ECO:0000259" key="1">
    <source>
        <dbReference type="PROSITE" id="PS50011"/>
    </source>
</evidence>
<organism evidence="2 3">
    <name type="scientific">Rhynchospora pubera</name>
    <dbReference type="NCBI Taxonomy" id="906938"/>
    <lineage>
        <taxon>Eukaryota</taxon>
        <taxon>Viridiplantae</taxon>
        <taxon>Streptophyta</taxon>
        <taxon>Embryophyta</taxon>
        <taxon>Tracheophyta</taxon>
        <taxon>Spermatophyta</taxon>
        <taxon>Magnoliopsida</taxon>
        <taxon>Liliopsida</taxon>
        <taxon>Poales</taxon>
        <taxon>Cyperaceae</taxon>
        <taxon>Cyperoideae</taxon>
        <taxon>Rhynchosporeae</taxon>
        <taxon>Rhynchospora</taxon>
    </lineage>
</organism>
<protein>
    <submittedName>
        <fullName evidence="2">Cysteine-rich RECEPTOR-like kinase</fullName>
    </submittedName>
</protein>
<dbReference type="AlphaFoldDB" id="A0AAV8HI02"/>
<reference evidence="2" key="1">
    <citation type="submission" date="2022-08" db="EMBL/GenBank/DDBJ databases">
        <authorList>
            <person name="Marques A."/>
        </authorList>
    </citation>
    <scope>NUCLEOTIDE SEQUENCE</scope>
    <source>
        <strain evidence="2">RhyPub2mFocal</strain>
        <tissue evidence="2">Leaves</tissue>
    </source>
</reference>
<keyword evidence="2" id="KW-0808">Transferase</keyword>
<dbReference type="GO" id="GO:0004672">
    <property type="term" value="F:protein kinase activity"/>
    <property type="evidence" value="ECO:0007669"/>
    <property type="project" value="InterPro"/>
</dbReference>